<dbReference type="KEGG" id="vg:16797384"/>
<proteinExistence type="predicted"/>
<keyword evidence="2" id="KW-1185">Reference proteome</keyword>
<dbReference type="EMBL" id="KC821623">
    <property type="protein sequence ID" value="AGO48876.1"/>
    <property type="molecule type" value="Genomic_DNA"/>
</dbReference>
<dbReference type="Proteomes" id="UP000014724">
    <property type="component" value="Segment"/>
</dbReference>
<evidence type="ECO:0000313" key="2">
    <source>
        <dbReference type="Proteomes" id="UP000014724"/>
    </source>
</evidence>
<accession>S0A0H0</accession>
<protein>
    <submittedName>
        <fullName evidence="1">Structural protein</fullName>
    </submittedName>
</protein>
<evidence type="ECO:0000313" key="1">
    <source>
        <dbReference type="EMBL" id="AGO48876.1"/>
    </source>
</evidence>
<gene>
    <name evidence="1" type="ORF">Phi12a:1_pg11</name>
</gene>
<name>S0A0H0_9VIRU</name>
<dbReference type="RefSeq" id="YP_008242211.1">
    <property type="nucleotide sequence ID" value="NC_021805.1"/>
</dbReference>
<dbReference type="GeneID" id="16797384"/>
<reference evidence="2" key="2">
    <citation type="submission" date="2013-03" db="EMBL/GenBank/DDBJ databases">
        <title>The Cellulophaga phages: a novel, diverse, and globally ubiquitous model system.</title>
        <authorList>
            <person name="Holmfeldt K."/>
            <person name="Solonenko N."/>
            <person name="Shah M."/>
            <person name="Corrier K."/>
            <person name="Riemann L."/>
            <person name="VerBerkmoes N.C."/>
            <person name="Sullivan M.B."/>
        </authorList>
    </citation>
    <scope>NUCLEOTIDE SEQUENCE [LARGE SCALE GENOMIC DNA]</scope>
</reference>
<sequence length="123" mass="14143">MNAELKNGTSQRSLVKIVKTSKKLPLTKQNIVLLRNNGIDCAALQRTFSRFYSTRRVGQLLFLKSTILIESTGKPHKEITIDCSRWSFEHRVTVISNDSQNEFYFVVDGARDLCIKLFNHKLL</sequence>
<reference evidence="1 2" key="1">
    <citation type="journal article" date="2013" name="Proc. Natl. Acad. Sci. U.S.A.">
        <title>Twelve previously unknown phage genera are ubiquitous in global oceans.</title>
        <authorList>
            <person name="Holmfeldt K."/>
            <person name="Solonenko N."/>
            <person name="Shah M."/>
            <person name="Corrier K."/>
            <person name="Riemann L."/>
            <person name="Verberkmoes N.C."/>
            <person name="Sullivan M.B."/>
        </authorList>
    </citation>
    <scope>NUCLEOTIDE SEQUENCE [LARGE SCALE GENOMIC DNA]</scope>
    <source>
        <strain evidence="1">Phi12a:1</strain>
    </source>
</reference>
<dbReference type="OrthoDB" id="31988at10239"/>
<organism evidence="1 2">
    <name type="scientific">Cellulophaga phage phi12a:1</name>
    <dbReference type="NCBI Taxonomy" id="1327987"/>
    <lineage>
        <taxon>Viruses</taxon>
        <taxon>Viruses incertae sedis</taxon>
        <taxon>Obscuriviridae</taxon>
        <taxon>Cebaduodecimvirus</taxon>
        <taxon>Cebaduodecimvirus phi12auna</taxon>
    </lineage>
</organism>